<keyword evidence="2" id="KW-0720">Serine protease</keyword>
<dbReference type="InterPro" id="IPR043504">
    <property type="entry name" value="Peptidase_S1_PA_chymotrypsin"/>
</dbReference>
<keyword evidence="2" id="KW-0645">Protease</keyword>
<protein>
    <recommendedName>
        <fullName evidence="4">Peptidase S1 domain-containing protein</fullName>
    </recommendedName>
</protein>
<organism evidence="5 6">
    <name type="scientific">Cellulomonas aerilata</name>
    <dbReference type="NCBI Taxonomy" id="515326"/>
    <lineage>
        <taxon>Bacteria</taxon>
        <taxon>Bacillati</taxon>
        <taxon>Actinomycetota</taxon>
        <taxon>Actinomycetes</taxon>
        <taxon>Micrococcales</taxon>
        <taxon>Cellulomonadaceae</taxon>
        <taxon>Cellulomonas</taxon>
    </lineage>
</organism>
<comment type="caution">
    <text evidence="5">The sequence shown here is derived from an EMBL/GenBank/DDBJ whole genome shotgun (WGS) entry which is preliminary data.</text>
</comment>
<dbReference type="Pfam" id="PF00089">
    <property type="entry name" value="Trypsin"/>
    <property type="match status" value="1"/>
</dbReference>
<reference evidence="5 6" key="1">
    <citation type="submission" date="2019-07" db="EMBL/GenBank/DDBJ databases">
        <title>Whole genome shotgun sequence of Cellulomonas aerilata NBRC 106308.</title>
        <authorList>
            <person name="Hosoyama A."/>
            <person name="Uohara A."/>
            <person name="Ohji S."/>
            <person name="Ichikawa N."/>
        </authorList>
    </citation>
    <scope>NUCLEOTIDE SEQUENCE [LARGE SCALE GENOMIC DNA]</scope>
    <source>
        <strain evidence="5 6">NBRC 106308</strain>
    </source>
</reference>
<dbReference type="PRINTS" id="PR00722">
    <property type="entry name" value="CHYMOTRYPSIN"/>
</dbReference>
<dbReference type="AlphaFoldDB" id="A0A512DBK5"/>
<dbReference type="PANTHER" id="PTHR24260:SF136">
    <property type="entry name" value="GH08193P-RELATED"/>
    <property type="match status" value="1"/>
</dbReference>
<feature type="domain" description="Peptidase S1" evidence="4">
    <location>
        <begin position="35"/>
        <end position="268"/>
    </location>
</feature>
<proteinExistence type="predicted"/>
<dbReference type="EMBL" id="BJYY01000012">
    <property type="protein sequence ID" value="GEO33868.1"/>
    <property type="molecule type" value="Genomic_DNA"/>
</dbReference>
<dbReference type="PROSITE" id="PS50240">
    <property type="entry name" value="TRYPSIN_DOM"/>
    <property type="match status" value="1"/>
</dbReference>
<dbReference type="PANTHER" id="PTHR24260">
    <property type="match status" value="1"/>
</dbReference>
<evidence type="ECO:0000313" key="6">
    <source>
        <dbReference type="Proteomes" id="UP000321181"/>
    </source>
</evidence>
<sequence length="272" mass="28461">MRAAREVGRRGRRLWTASSLAAVTLAVAASPAGAITFGELDGELHPNVGALLVEDDAGGYASICTGTLIDEDVFLTAAHCLAAVEEFDLGDVFVSFDTDLTDGVTGVLDGDGVMHPLYGSGGANNAYDIAVVLLDQPVAGIEPAALPEVGLLDRLQSERTLRRQPFTAVGYGLVREDKTGGPAALVDDPRRRFTTQTAASLQKAWLLLSMQPSTGDGGTCFGDSGGPHFLGGADSNLVVAITVTGDAVCRATDKTYRLDTPWSSEFLAQFLD</sequence>
<dbReference type="InterPro" id="IPR018114">
    <property type="entry name" value="TRYPSIN_HIS"/>
</dbReference>
<feature type="chain" id="PRO_5022068216" description="Peptidase S1 domain-containing protein" evidence="3">
    <location>
        <begin position="35"/>
        <end position="272"/>
    </location>
</feature>
<dbReference type="InterPro" id="IPR001254">
    <property type="entry name" value="Trypsin_dom"/>
</dbReference>
<accession>A0A512DBK5</accession>
<gene>
    <name evidence="5" type="ORF">CAE01nite_15930</name>
</gene>
<dbReference type="OrthoDB" id="3657335at2"/>
<dbReference type="InterPro" id="IPR033116">
    <property type="entry name" value="TRYPSIN_SER"/>
</dbReference>
<evidence type="ECO:0000256" key="3">
    <source>
        <dbReference type="SAM" id="SignalP"/>
    </source>
</evidence>
<dbReference type="PROSITE" id="PS00135">
    <property type="entry name" value="TRYPSIN_SER"/>
    <property type="match status" value="1"/>
</dbReference>
<keyword evidence="6" id="KW-1185">Reference proteome</keyword>
<dbReference type="Gene3D" id="2.40.10.10">
    <property type="entry name" value="Trypsin-like serine proteases"/>
    <property type="match status" value="1"/>
</dbReference>
<dbReference type="RefSeq" id="WP_146902487.1">
    <property type="nucleotide sequence ID" value="NZ_BAAARM010000009.1"/>
</dbReference>
<dbReference type="Proteomes" id="UP000321181">
    <property type="component" value="Unassembled WGS sequence"/>
</dbReference>
<evidence type="ECO:0000256" key="1">
    <source>
        <dbReference type="ARBA" id="ARBA00023157"/>
    </source>
</evidence>
<keyword evidence="3" id="KW-0732">Signal</keyword>
<dbReference type="GO" id="GO:0006508">
    <property type="term" value="P:proteolysis"/>
    <property type="evidence" value="ECO:0007669"/>
    <property type="project" value="UniProtKB-KW"/>
</dbReference>
<dbReference type="SUPFAM" id="SSF50494">
    <property type="entry name" value="Trypsin-like serine proteases"/>
    <property type="match status" value="1"/>
</dbReference>
<keyword evidence="2" id="KW-0378">Hydrolase</keyword>
<dbReference type="InterPro" id="IPR009003">
    <property type="entry name" value="Peptidase_S1_PA"/>
</dbReference>
<dbReference type="GO" id="GO:0004252">
    <property type="term" value="F:serine-type endopeptidase activity"/>
    <property type="evidence" value="ECO:0007669"/>
    <property type="project" value="InterPro"/>
</dbReference>
<keyword evidence="1" id="KW-1015">Disulfide bond</keyword>
<dbReference type="InterPro" id="IPR001314">
    <property type="entry name" value="Peptidase_S1A"/>
</dbReference>
<name>A0A512DBK5_9CELL</name>
<evidence type="ECO:0000256" key="2">
    <source>
        <dbReference type="RuleBase" id="RU363034"/>
    </source>
</evidence>
<dbReference type="PROSITE" id="PS00134">
    <property type="entry name" value="TRYPSIN_HIS"/>
    <property type="match status" value="1"/>
</dbReference>
<feature type="signal peptide" evidence="3">
    <location>
        <begin position="1"/>
        <end position="34"/>
    </location>
</feature>
<evidence type="ECO:0000259" key="4">
    <source>
        <dbReference type="PROSITE" id="PS50240"/>
    </source>
</evidence>
<evidence type="ECO:0000313" key="5">
    <source>
        <dbReference type="EMBL" id="GEO33868.1"/>
    </source>
</evidence>
<dbReference type="InterPro" id="IPR051333">
    <property type="entry name" value="CLIP_Serine_Protease"/>
</dbReference>
<dbReference type="SMART" id="SM00020">
    <property type="entry name" value="Tryp_SPc"/>
    <property type="match status" value="1"/>
</dbReference>